<protein>
    <submittedName>
        <fullName evidence="3">Prepilin peptidase</fullName>
        <ecNumber evidence="3">3.4.23.43</ecNumber>
    </submittedName>
</protein>
<feature type="transmembrane region" description="Helical" evidence="1">
    <location>
        <begin position="92"/>
        <end position="112"/>
    </location>
</feature>
<organism evidence="3 4">
    <name type="scientific">Diplocloster agilis</name>
    <dbReference type="NCBI Taxonomy" id="2850323"/>
    <lineage>
        <taxon>Bacteria</taxon>
        <taxon>Bacillati</taxon>
        <taxon>Bacillota</taxon>
        <taxon>Clostridia</taxon>
        <taxon>Lachnospirales</taxon>
        <taxon>Lachnospiraceae</taxon>
        <taxon>Diplocloster</taxon>
    </lineage>
</organism>
<dbReference type="RefSeq" id="WP_238721073.1">
    <property type="nucleotide sequence ID" value="NZ_JAHQCW010000007.1"/>
</dbReference>
<dbReference type="EMBL" id="JAHQCW010000007">
    <property type="protein sequence ID" value="MBU9736144.1"/>
    <property type="molecule type" value="Genomic_DNA"/>
</dbReference>
<keyword evidence="4" id="KW-1185">Reference proteome</keyword>
<dbReference type="EC" id="3.4.23.43" evidence="3"/>
<proteinExistence type="predicted"/>
<dbReference type="GO" id="GO:0004190">
    <property type="term" value="F:aspartic-type endopeptidase activity"/>
    <property type="evidence" value="ECO:0007669"/>
    <property type="project" value="UniProtKB-EC"/>
</dbReference>
<dbReference type="AlphaFoldDB" id="A0A949NE98"/>
<evidence type="ECO:0000313" key="4">
    <source>
        <dbReference type="Proteomes" id="UP000712157"/>
    </source>
</evidence>
<feature type="transmembrane region" description="Helical" evidence="1">
    <location>
        <begin position="55"/>
        <end position="86"/>
    </location>
</feature>
<accession>A0A949NE98</accession>
<feature type="domain" description="Prepilin type IV endopeptidase peptidase" evidence="2">
    <location>
        <begin position="11"/>
        <end position="110"/>
    </location>
</feature>
<dbReference type="InterPro" id="IPR000045">
    <property type="entry name" value="Prepilin_IV_endopep_pep"/>
</dbReference>
<dbReference type="Gene3D" id="1.20.120.1220">
    <property type="match status" value="1"/>
</dbReference>
<dbReference type="Pfam" id="PF01478">
    <property type="entry name" value="Peptidase_A24"/>
    <property type="match status" value="1"/>
</dbReference>
<feature type="transmembrane region" description="Helical" evidence="1">
    <location>
        <begin position="25"/>
        <end position="43"/>
    </location>
</feature>
<name>A0A949NE98_9FIRM</name>
<feature type="transmembrane region" description="Helical" evidence="1">
    <location>
        <begin position="121"/>
        <end position="139"/>
    </location>
</feature>
<dbReference type="GO" id="GO:0016020">
    <property type="term" value="C:membrane"/>
    <property type="evidence" value="ECO:0007669"/>
    <property type="project" value="InterPro"/>
</dbReference>
<gene>
    <name evidence="3" type="ORF">KTH89_06310</name>
</gene>
<keyword evidence="1" id="KW-0812">Transmembrane</keyword>
<evidence type="ECO:0000256" key="1">
    <source>
        <dbReference type="SAM" id="Phobius"/>
    </source>
</evidence>
<reference evidence="3" key="1">
    <citation type="submission" date="2021-06" db="EMBL/GenBank/DDBJ databases">
        <title>Description of novel taxa of the family Lachnospiraceae.</title>
        <authorList>
            <person name="Chaplin A.V."/>
            <person name="Sokolova S.R."/>
            <person name="Pikina A.P."/>
            <person name="Korzhanova M."/>
            <person name="Belova V."/>
            <person name="Korostin D."/>
            <person name="Efimov B.A."/>
        </authorList>
    </citation>
    <scope>NUCLEOTIDE SEQUENCE</scope>
    <source>
        <strain evidence="3">ASD5720</strain>
    </source>
</reference>
<sequence length="140" mass="15184">MGHVEIWVGGYLGICTLLDLFKREVSLWISAAFGMIGVAWHFIFEQSFGDMLSGVLVGGGIILLAFVTEEAIGIGDGIALIVTGIYLGFWKNLQLCMMGFILSALFSGILLLTKKAKRNQAVPFIPFLMLGYCSILFLGG</sequence>
<keyword evidence="1" id="KW-1133">Transmembrane helix</keyword>
<keyword evidence="3" id="KW-0378">Hydrolase</keyword>
<dbReference type="Proteomes" id="UP000712157">
    <property type="component" value="Unassembled WGS sequence"/>
</dbReference>
<evidence type="ECO:0000259" key="2">
    <source>
        <dbReference type="Pfam" id="PF01478"/>
    </source>
</evidence>
<keyword evidence="1" id="KW-0472">Membrane</keyword>
<comment type="caution">
    <text evidence="3">The sequence shown here is derived from an EMBL/GenBank/DDBJ whole genome shotgun (WGS) entry which is preliminary data.</text>
</comment>
<evidence type="ECO:0000313" key="3">
    <source>
        <dbReference type="EMBL" id="MBU9736144.1"/>
    </source>
</evidence>